<sequence>MIRSCVATLGLLLALPLLAGPEEPWPDPGPPSSRDLFPLNLVPLTYRPLGADTVGKGRWRVSFQVTRSNTFEFSDLIKDRLGRDTSGRITVGPVGTAQFAASLPDEPLLFFFDAEVQRTDLGFRYGLTANTDVAVNLGWQSIDGGFMDGLIEGFHQFGFEQTGRTAIARDQLTAVIIQKGRVVHFTQTAVRARPVDPAVAVIHRFYADPKLSISFLGALQIPATTFAGEFRSDWDSSAGLSFQWRPTPRQAINGGGAYLRRGMTGGVGPNPFLIKDQIAGHLGWEWRGWPRVRPFLVLVYHDALTSQGPGATLDKPSVIHDLGVHVRLGPRSALTFSYLNNITHNENTADMGLALRITVTP</sequence>
<feature type="signal peptide" evidence="1">
    <location>
        <begin position="1"/>
        <end position="19"/>
    </location>
</feature>
<gene>
    <name evidence="2" type="ORF">GETHOR_11990</name>
</gene>
<dbReference type="EMBL" id="AP027079">
    <property type="protein sequence ID" value="BDU69098.1"/>
    <property type="molecule type" value="Genomic_DNA"/>
</dbReference>
<evidence type="ECO:0000313" key="2">
    <source>
        <dbReference type="EMBL" id="BDU69098.1"/>
    </source>
</evidence>
<reference evidence="3" key="1">
    <citation type="journal article" date="2023" name="Int. J. Syst. Evol. Microbiol.">
        <title>Mesoterricola silvestris gen. nov., sp. nov., Mesoterricola sediminis sp. nov., Geothrix oryzae sp. nov., Geothrix edaphica sp. nov., Geothrix rubra sp. nov., and Geothrix limicola sp. nov., six novel members of Acidobacteriota isolated from soils.</title>
        <authorList>
            <person name="Itoh H."/>
            <person name="Sugisawa Y."/>
            <person name="Mise K."/>
            <person name="Xu Z."/>
            <person name="Kuniyasu M."/>
            <person name="Ushijima N."/>
            <person name="Kawano K."/>
            <person name="Kobayashi E."/>
            <person name="Shiratori Y."/>
            <person name="Masuda Y."/>
            <person name="Senoo K."/>
        </authorList>
    </citation>
    <scope>NUCLEOTIDE SEQUENCE [LARGE SCALE GENOMIC DNA]</scope>
    <source>
        <strain evidence="3">Red222</strain>
    </source>
</reference>
<evidence type="ECO:0000313" key="3">
    <source>
        <dbReference type="Proteomes" id="UP001242010"/>
    </source>
</evidence>
<accession>A0ABM8DQ67</accession>
<evidence type="ECO:0000256" key="1">
    <source>
        <dbReference type="SAM" id="SignalP"/>
    </source>
</evidence>
<proteinExistence type="predicted"/>
<keyword evidence="3" id="KW-1185">Reference proteome</keyword>
<dbReference type="Proteomes" id="UP001242010">
    <property type="component" value="Chromosome"/>
</dbReference>
<evidence type="ECO:0008006" key="4">
    <source>
        <dbReference type="Google" id="ProtNLM"/>
    </source>
</evidence>
<dbReference type="Pfam" id="PF11383">
    <property type="entry name" value="DUF3187"/>
    <property type="match status" value="1"/>
</dbReference>
<organism evidence="2 3">
    <name type="scientific">Geothrix oryzae</name>
    <dbReference type="NCBI Taxonomy" id="2927975"/>
    <lineage>
        <taxon>Bacteria</taxon>
        <taxon>Pseudomonadati</taxon>
        <taxon>Acidobacteriota</taxon>
        <taxon>Holophagae</taxon>
        <taxon>Holophagales</taxon>
        <taxon>Holophagaceae</taxon>
        <taxon>Geothrix</taxon>
    </lineage>
</organism>
<dbReference type="InterPro" id="IPR021523">
    <property type="entry name" value="DUF3187"/>
</dbReference>
<feature type="chain" id="PRO_5047512799" description="Lipid A deacylase LpxR family protein" evidence="1">
    <location>
        <begin position="20"/>
        <end position="361"/>
    </location>
</feature>
<name>A0ABM8DQ67_9BACT</name>
<dbReference type="RefSeq" id="WP_286355727.1">
    <property type="nucleotide sequence ID" value="NZ_AP027079.1"/>
</dbReference>
<keyword evidence="1" id="KW-0732">Signal</keyword>
<protein>
    <recommendedName>
        <fullName evidence="4">Lipid A deacylase LpxR family protein</fullName>
    </recommendedName>
</protein>